<dbReference type="CDD" id="cd01650">
    <property type="entry name" value="RT_nLTR_like"/>
    <property type="match status" value="1"/>
</dbReference>
<accession>A0A2G8L0Q9</accession>
<dbReference type="PANTHER" id="PTHR33332">
    <property type="entry name" value="REVERSE TRANSCRIPTASE DOMAIN-CONTAINING PROTEIN"/>
    <property type="match status" value="1"/>
</dbReference>
<feature type="domain" description="Reverse transcriptase" evidence="1">
    <location>
        <begin position="106"/>
        <end position="279"/>
    </location>
</feature>
<protein>
    <submittedName>
        <fullName evidence="2">Putative RNA-directed DNA polymerase from mobile element jockey-like</fullName>
    </submittedName>
</protein>
<dbReference type="STRING" id="307972.A0A2G8L0Q9"/>
<keyword evidence="2" id="KW-0808">Transferase</keyword>
<dbReference type="PROSITE" id="PS50878">
    <property type="entry name" value="RT_POL"/>
    <property type="match status" value="1"/>
</dbReference>
<dbReference type="InterPro" id="IPR000477">
    <property type="entry name" value="RT_dom"/>
</dbReference>
<dbReference type="GO" id="GO:0003964">
    <property type="term" value="F:RNA-directed DNA polymerase activity"/>
    <property type="evidence" value="ECO:0007669"/>
    <property type="project" value="UniProtKB-KW"/>
</dbReference>
<proteinExistence type="predicted"/>
<name>A0A2G8L0Q9_STIJA</name>
<evidence type="ECO:0000313" key="3">
    <source>
        <dbReference type="Proteomes" id="UP000230750"/>
    </source>
</evidence>
<reference evidence="2 3" key="1">
    <citation type="journal article" date="2017" name="PLoS Biol.">
        <title>The sea cucumber genome provides insights into morphological evolution and visceral regeneration.</title>
        <authorList>
            <person name="Zhang X."/>
            <person name="Sun L."/>
            <person name="Yuan J."/>
            <person name="Sun Y."/>
            <person name="Gao Y."/>
            <person name="Zhang L."/>
            <person name="Li S."/>
            <person name="Dai H."/>
            <person name="Hamel J.F."/>
            <person name="Liu C."/>
            <person name="Yu Y."/>
            <person name="Liu S."/>
            <person name="Lin W."/>
            <person name="Guo K."/>
            <person name="Jin S."/>
            <person name="Xu P."/>
            <person name="Storey K.B."/>
            <person name="Huan P."/>
            <person name="Zhang T."/>
            <person name="Zhou Y."/>
            <person name="Zhang J."/>
            <person name="Lin C."/>
            <person name="Li X."/>
            <person name="Xing L."/>
            <person name="Huo D."/>
            <person name="Sun M."/>
            <person name="Wang L."/>
            <person name="Mercier A."/>
            <person name="Li F."/>
            <person name="Yang H."/>
            <person name="Xiang J."/>
        </authorList>
    </citation>
    <scope>NUCLEOTIDE SEQUENCE [LARGE SCALE GENOMIC DNA]</scope>
    <source>
        <strain evidence="2">Shaxun</strain>
        <tissue evidence="2">Muscle</tissue>
    </source>
</reference>
<evidence type="ECO:0000313" key="2">
    <source>
        <dbReference type="EMBL" id="PIK53838.1"/>
    </source>
</evidence>
<dbReference type="EMBL" id="MRZV01000272">
    <property type="protein sequence ID" value="PIK53838.1"/>
    <property type="molecule type" value="Genomic_DNA"/>
</dbReference>
<dbReference type="AlphaFoldDB" id="A0A2G8L0Q9"/>
<dbReference type="Proteomes" id="UP000230750">
    <property type="component" value="Unassembled WGS sequence"/>
</dbReference>
<dbReference type="Pfam" id="PF00078">
    <property type="entry name" value="RVT_1"/>
    <property type="match status" value="1"/>
</dbReference>
<comment type="caution">
    <text evidence="2">The sequence shown here is derived from an EMBL/GenBank/DDBJ whole genome shotgun (WGS) entry which is preliminary data.</text>
</comment>
<organism evidence="2 3">
    <name type="scientific">Stichopus japonicus</name>
    <name type="common">Sea cucumber</name>
    <dbReference type="NCBI Taxonomy" id="307972"/>
    <lineage>
        <taxon>Eukaryota</taxon>
        <taxon>Metazoa</taxon>
        <taxon>Echinodermata</taxon>
        <taxon>Eleutherozoa</taxon>
        <taxon>Echinozoa</taxon>
        <taxon>Holothuroidea</taxon>
        <taxon>Aspidochirotacea</taxon>
        <taxon>Aspidochirotida</taxon>
        <taxon>Stichopodidae</taxon>
        <taxon>Apostichopus</taxon>
    </lineage>
</organism>
<evidence type="ECO:0000259" key="1">
    <source>
        <dbReference type="PROSITE" id="PS50878"/>
    </source>
</evidence>
<sequence length="279" mass="31401">MVNVRINIASLHCRLRTKIVFSDIDKAEAFNEQFSSVFTRNTPDEIPLQSPLCARMDDIHVSTFGVEKLLRGLKTSKAVGPDNIHPWVLKELATDIAPTISHIFQQSITDGSLPRDWRTANICPIYKKNDVSSPCNYRPVSLTSICCKLLEHIISSNIMEHFQNNNILSANQHAFRKYHSCETQLVSVINEWASSLDQRKQVDVFILDFEKAFDTVPHELLKSKLYTMGVSHQVLCWVDAFLSDREQSVVVNGSRSNPSKVTSGVPQGSVLGPILFLAY</sequence>
<dbReference type="SUPFAM" id="SSF56672">
    <property type="entry name" value="DNA/RNA polymerases"/>
    <property type="match status" value="1"/>
</dbReference>
<keyword evidence="2" id="KW-0695">RNA-directed DNA polymerase</keyword>
<dbReference type="InterPro" id="IPR043502">
    <property type="entry name" value="DNA/RNA_pol_sf"/>
</dbReference>
<keyword evidence="3" id="KW-1185">Reference proteome</keyword>
<dbReference type="OrthoDB" id="6243574at2759"/>
<keyword evidence="2" id="KW-0548">Nucleotidyltransferase</keyword>
<gene>
    <name evidence="2" type="ORF">BSL78_09275</name>
</gene>